<feature type="region of interest" description="Disordered" evidence="1">
    <location>
        <begin position="439"/>
        <end position="471"/>
    </location>
</feature>
<feature type="region of interest" description="Disordered" evidence="1">
    <location>
        <begin position="271"/>
        <end position="303"/>
    </location>
</feature>
<dbReference type="Proteomes" id="UP001445076">
    <property type="component" value="Unassembled WGS sequence"/>
</dbReference>
<protein>
    <submittedName>
        <fullName evidence="2">Uncharacterized protein</fullName>
    </submittedName>
</protein>
<keyword evidence="3" id="KW-1185">Reference proteome</keyword>
<feature type="compositionally biased region" description="Polar residues" evidence="1">
    <location>
        <begin position="271"/>
        <end position="297"/>
    </location>
</feature>
<comment type="caution">
    <text evidence="2">The sequence shown here is derived from an EMBL/GenBank/DDBJ whole genome shotgun (WGS) entry which is preliminary data.</text>
</comment>
<proteinExistence type="predicted"/>
<evidence type="ECO:0000256" key="1">
    <source>
        <dbReference type="SAM" id="MobiDB-lite"/>
    </source>
</evidence>
<evidence type="ECO:0000313" key="2">
    <source>
        <dbReference type="EMBL" id="KAK8725634.1"/>
    </source>
</evidence>
<evidence type="ECO:0000313" key="3">
    <source>
        <dbReference type="Proteomes" id="UP001445076"/>
    </source>
</evidence>
<gene>
    <name evidence="2" type="ORF">OTU49_010656</name>
</gene>
<accession>A0AAW0WD43</accession>
<feature type="compositionally biased region" description="Polar residues" evidence="1">
    <location>
        <begin position="26"/>
        <end position="45"/>
    </location>
</feature>
<name>A0AAW0WD43_CHEQU</name>
<organism evidence="2 3">
    <name type="scientific">Cherax quadricarinatus</name>
    <name type="common">Australian red claw crayfish</name>
    <dbReference type="NCBI Taxonomy" id="27406"/>
    <lineage>
        <taxon>Eukaryota</taxon>
        <taxon>Metazoa</taxon>
        <taxon>Ecdysozoa</taxon>
        <taxon>Arthropoda</taxon>
        <taxon>Crustacea</taxon>
        <taxon>Multicrustacea</taxon>
        <taxon>Malacostraca</taxon>
        <taxon>Eumalacostraca</taxon>
        <taxon>Eucarida</taxon>
        <taxon>Decapoda</taxon>
        <taxon>Pleocyemata</taxon>
        <taxon>Astacidea</taxon>
        <taxon>Parastacoidea</taxon>
        <taxon>Parastacidae</taxon>
        <taxon>Cherax</taxon>
    </lineage>
</organism>
<sequence length="471" mass="54193">NNYYLFLQHDDNYPDGETWHSAFNTSSAGQELQESTFSGGNTDGSTTYNTLKITTTTEEELPIPEPLIHHWHRGHDLLPQGYINRHHVVSPRNNGVSYFPNLRGIPQLSLPYNPPNVGQRQINRFPNQDYTNHASSYIQNQKVNQQSLTPIAPAMNTRVTNSLAQNPFFPLHNNPHPIPNTEPFPKPPNIHQQLGRQDLQLDKFRVLSSNQHQPYKSDPGTELSIHDLTSIFYKENKTPLHSSVFHALPNHNTDGINNRANKAVNNIHTKNYRTPISSETPLSLNSNNRRQSESTYARTPLKPYYPAITRDKTLHSSIQRSHLHYPPSVSYGEPYFSRGPLIARQHDHEHYFNKITHYKPNIYNRNNQLSMQIDKNIYQARPNTRQFSQSQNFNDLLHQNMNHNSLKSIARLNYAKLPSGYESPTSTFEVLVNKEQESIHNHTLSTRSLEKTERHNSPTRFNGHSGPFVMN</sequence>
<reference evidence="2 3" key="1">
    <citation type="journal article" date="2024" name="BMC Genomics">
        <title>Genome assembly of redclaw crayfish (Cherax quadricarinatus) provides insights into its immune adaptation and hypoxia tolerance.</title>
        <authorList>
            <person name="Liu Z."/>
            <person name="Zheng J."/>
            <person name="Li H."/>
            <person name="Fang K."/>
            <person name="Wang S."/>
            <person name="He J."/>
            <person name="Zhou D."/>
            <person name="Weng S."/>
            <person name="Chi M."/>
            <person name="Gu Z."/>
            <person name="He J."/>
            <person name="Li F."/>
            <person name="Wang M."/>
        </authorList>
    </citation>
    <scope>NUCLEOTIDE SEQUENCE [LARGE SCALE GENOMIC DNA]</scope>
    <source>
        <strain evidence="2">ZL_2023a</strain>
    </source>
</reference>
<dbReference type="EMBL" id="JARKIK010000082">
    <property type="protein sequence ID" value="KAK8725634.1"/>
    <property type="molecule type" value="Genomic_DNA"/>
</dbReference>
<feature type="non-terminal residue" evidence="2">
    <location>
        <position position="1"/>
    </location>
</feature>
<feature type="region of interest" description="Disordered" evidence="1">
    <location>
        <begin position="26"/>
        <end position="47"/>
    </location>
</feature>
<dbReference type="AlphaFoldDB" id="A0AAW0WD43"/>